<reference evidence="1" key="2">
    <citation type="journal article" date="2015" name="Fish Shellfish Immunol.">
        <title>Early steps in the European eel (Anguilla anguilla)-Vibrio vulnificus interaction in the gills: Role of the RtxA13 toxin.</title>
        <authorList>
            <person name="Callol A."/>
            <person name="Pajuelo D."/>
            <person name="Ebbesson L."/>
            <person name="Teles M."/>
            <person name="MacKenzie S."/>
            <person name="Amaro C."/>
        </authorList>
    </citation>
    <scope>NUCLEOTIDE SEQUENCE</scope>
</reference>
<protein>
    <submittedName>
        <fullName evidence="1">Uncharacterized protein</fullName>
    </submittedName>
</protein>
<reference evidence="1" key="1">
    <citation type="submission" date="2014-11" db="EMBL/GenBank/DDBJ databases">
        <authorList>
            <person name="Amaro Gonzalez C."/>
        </authorList>
    </citation>
    <scope>NUCLEOTIDE SEQUENCE</scope>
</reference>
<proteinExistence type="predicted"/>
<accession>A0A0E9VTB1</accession>
<name>A0A0E9VTB1_ANGAN</name>
<sequence length="21" mass="2496">MIHTCTCTYKGDRYKSQLLHP</sequence>
<dbReference type="AlphaFoldDB" id="A0A0E9VTB1"/>
<evidence type="ECO:0000313" key="1">
    <source>
        <dbReference type="EMBL" id="JAH81257.1"/>
    </source>
</evidence>
<dbReference type="EMBL" id="GBXM01027320">
    <property type="protein sequence ID" value="JAH81257.1"/>
    <property type="molecule type" value="Transcribed_RNA"/>
</dbReference>
<organism evidence="1">
    <name type="scientific">Anguilla anguilla</name>
    <name type="common">European freshwater eel</name>
    <name type="synonym">Muraena anguilla</name>
    <dbReference type="NCBI Taxonomy" id="7936"/>
    <lineage>
        <taxon>Eukaryota</taxon>
        <taxon>Metazoa</taxon>
        <taxon>Chordata</taxon>
        <taxon>Craniata</taxon>
        <taxon>Vertebrata</taxon>
        <taxon>Euteleostomi</taxon>
        <taxon>Actinopterygii</taxon>
        <taxon>Neopterygii</taxon>
        <taxon>Teleostei</taxon>
        <taxon>Anguilliformes</taxon>
        <taxon>Anguillidae</taxon>
        <taxon>Anguilla</taxon>
    </lineage>
</organism>